<dbReference type="PANTHER" id="PTHR11071">
    <property type="entry name" value="PEPTIDYL-PROLYL CIS-TRANS ISOMERASE"/>
    <property type="match status" value="1"/>
</dbReference>
<evidence type="ECO:0000256" key="1">
    <source>
        <dbReference type="ARBA" id="ARBA00023110"/>
    </source>
</evidence>
<evidence type="ECO:0000313" key="6">
    <source>
        <dbReference type="Proteomes" id="UP001328107"/>
    </source>
</evidence>
<comment type="function">
    <text evidence="3">PPIases accelerate the folding of proteins. It catalyzes the cis-trans isomerization of proline imidic peptide bonds in oligopeptides.</text>
</comment>
<accession>A0AAN4Z5R4</accession>
<feature type="non-terminal residue" evidence="5">
    <location>
        <position position="1"/>
    </location>
</feature>
<dbReference type="InterPro" id="IPR002130">
    <property type="entry name" value="Cyclophilin-type_PPIase_dom"/>
</dbReference>
<dbReference type="GO" id="GO:0006457">
    <property type="term" value="P:protein folding"/>
    <property type="evidence" value="ECO:0007669"/>
    <property type="project" value="TreeGrafter"/>
</dbReference>
<dbReference type="PRINTS" id="PR00153">
    <property type="entry name" value="CSAPPISMRASE"/>
</dbReference>
<keyword evidence="2 3" id="KW-0413">Isomerase</keyword>
<evidence type="ECO:0000256" key="2">
    <source>
        <dbReference type="ARBA" id="ARBA00023235"/>
    </source>
</evidence>
<protein>
    <recommendedName>
        <fullName evidence="3">Peptidyl-prolyl cis-trans isomerase</fullName>
        <shortName evidence="3">PPIase</shortName>
        <ecNumber evidence="3">5.2.1.8</ecNumber>
    </recommendedName>
</protein>
<comment type="similarity">
    <text evidence="3">Belongs to the cyclophilin-type PPIase family.</text>
</comment>
<dbReference type="GO" id="GO:0016018">
    <property type="term" value="F:cyclosporin A binding"/>
    <property type="evidence" value="ECO:0007669"/>
    <property type="project" value="TreeGrafter"/>
</dbReference>
<dbReference type="EMBL" id="BTRK01000001">
    <property type="protein sequence ID" value="GMR31185.1"/>
    <property type="molecule type" value="Genomic_DNA"/>
</dbReference>
<dbReference type="Pfam" id="PF00160">
    <property type="entry name" value="Pro_isomerase"/>
    <property type="match status" value="1"/>
</dbReference>
<evidence type="ECO:0000256" key="3">
    <source>
        <dbReference type="RuleBase" id="RU363019"/>
    </source>
</evidence>
<gene>
    <name evidence="5" type="ORF">PMAYCL1PPCAC_01380</name>
</gene>
<dbReference type="PROSITE" id="PS50072">
    <property type="entry name" value="CSA_PPIASE_2"/>
    <property type="match status" value="1"/>
</dbReference>
<dbReference type="GO" id="GO:0005737">
    <property type="term" value="C:cytoplasm"/>
    <property type="evidence" value="ECO:0007669"/>
    <property type="project" value="TreeGrafter"/>
</dbReference>
<dbReference type="Proteomes" id="UP001328107">
    <property type="component" value="Unassembled WGS sequence"/>
</dbReference>
<feature type="domain" description="PPIase cyclophilin-type" evidence="4">
    <location>
        <begin position="1"/>
        <end position="121"/>
    </location>
</feature>
<dbReference type="GO" id="GO:0003755">
    <property type="term" value="F:peptidyl-prolyl cis-trans isomerase activity"/>
    <property type="evidence" value="ECO:0007669"/>
    <property type="project" value="UniProtKB-UniRule"/>
</dbReference>
<comment type="caution">
    <text evidence="5">The sequence shown here is derived from an EMBL/GenBank/DDBJ whole genome shotgun (WGS) entry which is preliminary data.</text>
</comment>
<organism evidence="5 6">
    <name type="scientific">Pristionchus mayeri</name>
    <dbReference type="NCBI Taxonomy" id="1317129"/>
    <lineage>
        <taxon>Eukaryota</taxon>
        <taxon>Metazoa</taxon>
        <taxon>Ecdysozoa</taxon>
        <taxon>Nematoda</taxon>
        <taxon>Chromadorea</taxon>
        <taxon>Rhabditida</taxon>
        <taxon>Rhabditina</taxon>
        <taxon>Diplogasteromorpha</taxon>
        <taxon>Diplogasteroidea</taxon>
        <taxon>Neodiplogasteridae</taxon>
        <taxon>Pristionchus</taxon>
    </lineage>
</organism>
<dbReference type="PIRSF" id="PIRSF001467">
    <property type="entry name" value="Peptidylpro_ismrse"/>
    <property type="match status" value="1"/>
</dbReference>
<dbReference type="AlphaFoldDB" id="A0AAN4Z5R4"/>
<dbReference type="PANTHER" id="PTHR11071:SF561">
    <property type="entry name" value="PEPTIDYL-PROLYL CIS-TRANS ISOMERASE D-RELATED"/>
    <property type="match status" value="1"/>
</dbReference>
<dbReference type="Gene3D" id="2.40.100.10">
    <property type="entry name" value="Cyclophilin-like"/>
    <property type="match status" value="1"/>
</dbReference>
<dbReference type="SUPFAM" id="SSF50891">
    <property type="entry name" value="Cyclophilin-like"/>
    <property type="match status" value="1"/>
</dbReference>
<dbReference type="EC" id="5.2.1.8" evidence="3"/>
<evidence type="ECO:0000259" key="4">
    <source>
        <dbReference type="PROSITE" id="PS50072"/>
    </source>
</evidence>
<comment type="catalytic activity">
    <reaction evidence="3">
        <text>[protein]-peptidylproline (omega=180) = [protein]-peptidylproline (omega=0)</text>
        <dbReference type="Rhea" id="RHEA:16237"/>
        <dbReference type="Rhea" id="RHEA-COMP:10747"/>
        <dbReference type="Rhea" id="RHEA-COMP:10748"/>
        <dbReference type="ChEBI" id="CHEBI:83833"/>
        <dbReference type="ChEBI" id="CHEBI:83834"/>
        <dbReference type="EC" id="5.2.1.8"/>
    </reaction>
</comment>
<keyword evidence="1 3" id="KW-0697">Rotamase</keyword>
<name>A0AAN4Z5R4_9BILA</name>
<proteinExistence type="inferred from homology"/>
<reference evidence="6" key="1">
    <citation type="submission" date="2022-10" db="EMBL/GenBank/DDBJ databases">
        <title>Genome assembly of Pristionchus species.</title>
        <authorList>
            <person name="Yoshida K."/>
            <person name="Sommer R.J."/>
        </authorList>
    </citation>
    <scope>NUCLEOTIDE SEQUENCE [LARGE SCALE GENOMIC DNA]</scope>
    <source>
        <strain evidence="6">RS5460</strain>
    </source>
</reference>
<dbReference type="InterPro" id="IPR029000">
    <property type="entry name" value="Cyclophilin-like_dom_sf"/>
</dbReference>
<dbReference type="InterPro" id="IPR024936">
    <property type="entry name" value="Cyclophilin-type_PPIase"/>
</dbReference>
<sequence length="138" mass="14972">ALCTGEKGMGKSGKPLHYKGCPFHMSVPNSYVMGGDITSGDGTGGESIYGEYFEDENFIERHTEAGTLSMVNTGLNTNNSQFLITSNKTNRNDDQSCPELDEQNVVFGRVIEGLDVVSQIEIEGYYGKKCVIADCGQL</sequence>
<keyword evidence="6" id="KW-1185">Reference proteome</keyword>
<evidence type="ECO:0000313" key="5">
    <source>
        <dbReference type="EMBL" id="GMR31185.1"/>
    </source>
</evidence>